<dbReference type="AlphaFoldDB" id="A0A811K879"/>
<evidence type="ECO:0000259" key="4">
    <source>
        <dbReference type="Pfam" id="PF15898"/>
    </source>
</evidence>
<dbReference type="InterPro" id="IPR031775">
    <property type="entry name" value="PRKG1_interact"/>
</dbReference>
<dbReference type="InterPro" id="IPR051226">
    <property type="entry name" value="PP1_Regulatory_Subunit"/>
</dbReference>
<organism evidence="5 6">
    <name type="scientific">Bursaphelenchus okinawaensis</name>
    <dbReference type="NCBI Taxonomy" id="465554"/>
    <lineage>
        <taxon>Eukaryota</taxon>
        <taxon>Metazoa</taxon>
        <taxon>Ecdysozoa</taxon>
        <taxon>Nematoda</taxon>
        <taxon>Chromadorea</taxon>
        <taxon>Rhabditida</taxon>
        <taxon>Tylenchina</taxon>
        <taxon>Tylenchomorpha</taxon>
        <taxon>Aphelenchoidea</taxon>
        <taxon>Aphelenchoididae</taxon>
        <taxon>Bursaphelenchus</taxon>
    </lineage>
</organism>
<dbReference type="PANTHER" id="PTHR24179">
    <property type="entry name" value="PROTEIN PHOSPHATASE 1 REGULATORY SUBUNIT 12"/>
    <property type="match status" value="1"/>
</dbReference>
<dbReference type="GO" id="GO:0005737">
    <property type="term" value="C:cytoplasm"/>
    <property type="evidence" value="ECO:0007669"/>
    <property type="project" value="TreeGrafter"/>
</dbReference>
<accession>A0A811K879</accession>
<evidence type="ECO:0000313" key="6">
    <source>
        <dbReference type="Proteomes" id="UP000614601"/>
    </source>
</evidence>
<dbReference type="OrthoDB" id="19014at2759"/>
<name>A0A811K879_9BILA</name>
<feature type="domain" description="cGMP-dependent protein kinase interacting" evidence="4">
    <location>
        <begin position="296"/>
        <end position="367"/>
    </location>
</feature>
<protein>
    <recommendedName>
        <fullName evidence="4">cGMP-dependent protein kinase interacting domain-containing protein</fullName>
    </recommendedName>
</protein>
<gene>
    <name evidence="5" type="ORF">BOKJ2_LOCUS3752</name>
</gene>
<dbReference type="Proteomes" id="UP000783686">
    <property type="component" value="Unassembled WGS sequence"/>
</dbReference>
<dbReference type="GO" id="GO:0019208">
    <property type="term" value="F:phosphatase regulator activity"/>
    <property type="evidence" value="ECO:0007669"/>
    <property type="project" value="TreeGrafter"/>
</dbReference>
<keyword evidence="1" id="KW-0217">Developmental protein</keyword>
<feature type="region of interest" description="Disordered" evidence="3">
    <location>
        <begin position="365"/>
        <end position="391"/>
    </location>
</feature>
<dbReference type="Proteomes" id="UP000614601">
    <property type="component" value="Unassembled WGS sequence"/>
</dbReference>
<feature type="compositionally biased region" description="Polar residues" evidence="3">
    <location>
        <begin position="183"/>
        <end position="198"/>
    </location>
</feature>
<evidence type="ECO:0000313" key="5">
    <source>
        <dbReference type="EMBL" id="CAD5211554.1"/>
    </source>
</evidence>
<dbReference type="EMBL" id="CAJFDH010000002">
    <property type="protein sequence ID" value="CAD5211554.1"/>
    <property type="molecule type" value="Genomic_DNA"/>
</dbReference>
<evidence type="ECO:0000256" key="2">
    <source>
        <dbReference type="ARBA" id="ARBA00022737"/>
    </source>
</evidence>
<feature type="compositionally biased region" description="Low complexity" evidence="3">
    <location>
        <begin position="173"/>
        <end position="182"/>
    </location>
</feature>
<keyword evidence="6" id="KW-1185">Reference proteome</keyword>
<reference evidence="5" key="1">
    <citation type="submission" date="2020-09" db="EMBL/GenBank/DDBJ databases">
        <authorList>
            <person name="Kikuchi T."/>
        </authorList>
    </citation>
    <scope>NUCLEOTIDE SEQUENCE</scope>
    <source>
        <strain evidence="5">SH1</strain>
    </source>
</reference>
<sequence>MAQNRARQTTRSAVRLGRTPSLSYSKTYIGDQTAFSRHFSQTASKFDDLRDSSRIFCPRTEPQSQYYSKRPFESGANTSVLKRNSSFNVLEHGEKRQMLFGVRPPEQINIPNATNAQLSGYRRTQFMKAACRRSTSLMTQCRPKRFVSQPAVSLNIAVTESPTKLVEKENRSSGKSSYRQSSTESDGFSDMSTMSSDENATEKTELPTFATTGALPRRTNGYKSTSDKNEQSYRVLYEQKCEENDRLRKELETLKHQATHAQSGPNVQGALRRPSPGVIGATALGTTGSSTSTSSASHNKFDSTSISNSLSSLSDSTKLTDYERRQYERKISELEHELQKAKQLQSDHRRLKDENNALIRVISKLSKETNSSTRPSAPGSASTGLTVHSSS</sequence>
<evidence type="ECO:0000256" key="1">
    <source>
        <dbReference type="ARBA" id="ARBA00022473"/>
    </source>
</evidence>
<dbReference type="EMBL" id="CAJFCW020000002">
    <property type="protein sequence ID" value="CAG9093765.1"/>
    <property type="molecule type" value="Genomic_DNA"/>
</dbReference>
<proteinExistence type="predicted"/>
<keyword evidence="2" id="KW-0677">Repeat</keyword>
<dbReference type="GO" id="GO:0004857">
    <property type="term" value="F:enzyme inhibitor activity"/>
    <property type="evidence" value="ECO:0007669"/>
    <property type="project" value="TreeGrafter"/>
</dbReference>
<dbReference type="GO" id="GO:0019901">
    <property type="term" value="F:protein kinase binding"/>
    <property type="evidence" value="ECO:0007669"/>
    <property type="project" value="InterPro"/>
</dbReference>
<feature type="region of interest" description="Disordered" evidence="3">
    <location>
        <begin position="257"/>
        <end position="316"/>
    </location>
</feature>
<feature type="region of interest" description="Disordered" evidence="3">
    <location>
        <begin position="164"/>
        <end position="230"/>
    </location>
</feature>
<feature type="compositionally biased region" description="Polar residues" evidence="3">
    <location>
        <begin position="368"/>
        <end position="391"/>
    </location>
</feature>
<comment type="caution">
    <text evidence="5">The sequence shown here is derived from an EMBL/GenBank/DDBJ whole genome shotgun (WGS) entry which is preliminary data.</text>
</comment>
<feature type="compositionally biased region" description="Low complexity" evidence="3">
    <location>
        <begin position="280"/>
        <end position="316"/>
    </location>
</feature>
<dbReference type="Pfam" id="PF15898">
    <property type="entry name" value="PRKG1_interact"/>
    <property type="match status" value="1"/>
</dbReference>
<dbReference type="PANTHER" id="PTHR24179:SF21">
    <property type="entry name" value="MYOSIN BINDING SUBUNIT, ISOFORM O"/>
    <property type="match status" value="1"/>
</dbReference>
<evidence type="ECO:0000256" key="3">
    <source>
        <dbReference type="SAM" id="MobiDB-lite"/>
    </source>
</evidence>